<dbReference type="Proteomes" id="UP000050360">
    <property type="component" value="Unassembled WGS sequence"/>
</dbReference>
<feature type="non-terminal residue" evidence="2">
    <location>
        <position position="1"/>
    </location>
</feature>
<evidence type="ECO:0000313" key="2">
    <source>
        <dbReference type="EMBL" id="KPQ44085.1"/>
    </source>
</evidence>
<sequence>FDISTVEKQGMVFEPMHSRTDAVLESENWMLGQAKRSVDIDEVTFQKLHSIGKKLSVIYYPLWIVRYKFKDRNYQLVIDGLHNKLLYGRAPGSTIYRVSMFIASLMIGNLILTTSLRLFSEGSNELIIAGAIAGIALIIFGFSKFRYGGEVIEGKTTGLKAKGLQETFNSLKEIGFDKYTGMR</sequence>
<name>A0A0P8AHY7_9EURY</name>
<dbReference type="EMBL" id="LKCM01000111">
    <property type="protein sequence ID" value="KPQ44085.1"/>
    <property type="molecule type" value="Genomic_DNA"/>
</dbReference>
<keyword evidence="1" id="KW-0812">Transmembrane</keyword>
<feature type="transmembrane region" description="Helical" evidence="1">
    <location>
        <begin position="126"/>
        <end position="145"/>
    </location>
</feature>
<keyword evidence="1" id="KW-0472">Membrane</keyword>
<keyword evidence="1" id="KW-1133">Transmembrane helix</keyword>
<dbReference type="AlphaFoldDB" id="A0A0P8AHY7"/>
<organism evidence="2 3">
    <name type="scientific">Candidatus Methanoperedens nitratireducens</name>
    <dbReference type="NCBI Taxonomy" id="1392998"/>
    <lineage>
        <taxon>Archaea</taxon>
        <taxon>Methanobacteriati</taxon>
        <taxon>Methanobacteriota</taxon>
        <taxon>Stenosarchaea group</taxon>
        <taxon>Methanomicrobia</taxon>
        <taxon>Methanosarcinales</taxon>
        <taxon>ANME-2 cluster</taxon>
        <taxon>Candidatus Methanoperedentaceae</taxon>
        <taxon>Candidatus Methanoperedens</taxon>
    </lineage>
</organism>
<reference evidence="2 3" key="1">
    <citation type="submission" date="2015-09" db="EMBL/GenBank/DDBJ databases">
        <title>A metagenomics-based metabolic model of nitrate-dependent anaerobic oxidation of methane by Methanoperedens-like archaea.</title>
        <authorList>
            <person name="Arshad A."/>
            <person name="Speth D.R."/>
            <person name="De Graaf R.M."/>
            <person name="Op Den Camp H.J."/>
            <person name="Jetten M.S."/>
            <person name="Welte C.U."/>
        </authorList>
    </citation>
    <scope>NUCLEOTIDE SEQUENCE [LARGE SCALE GENOMIC DNA]</scope>
</reference>
<proteinExistence type="predicted"/>
<comment type="caution">
    <text evidence="2">The sequence shown here is derived from an EMBL/GenBank/DDBJ whole genome shotgun (WGS) entry which is preliminary data.</text>
</comment>
<evidence type="ECO:0000313" key="3">
    <source>
        <dbReference type="Proteomes" id="UP000050360"/>
    </source>
</evidence>
<accession>A0A0P8AHY7</accession>
<evidence type="ECO:0000256" key="1">
    <source>
        <dbReference type="SAM" id="Phobius"/>
    </source>
</evidence>
<feature type="transmembrane region" description="Helical" evidence="1">
    <location>
        <begin position="94"/>
        <end position="114"/>
    </location>
</feature>
<protein>
    <submittedName>
        <fullName evidence="2">Uncharacterized protein</fullName>
    </submittedName>
</protein>
<gene>
    <name evidence="2" type="ORF">MPEBLZ_01333</name>
</gene>